<evidence type="ECO:0000313" key="2">
    <source>
        <dbReference type="Proteomes" id="UP000298416"/>
    </source>
</evidence>
<dbReference type="EMBL" id="PNBA02000018">
    <property type="protein sequence ID" value="KAG6393578.1"/>
    <property type="molecule type" value="Genomic_DNA"/>
</dbReference>
<dbReference type="AlphaFoldDB" id="A0A8X8WEQ9"/>
<evidence type="ECO:0000313" key="1">
    <source>
        <dbReference type="EMBL" id="KAG6393578.1"/>
    </source>
</evidence>
<reference evidence="1" key="1">
    <citation type="submission" date="2018-01" db="EMBL/GenBank/DDBJ databases">
        <authorList>
            <person name="Mao J.F."/>
        </authorList>
    </citation>
    <scope>NUCLEOTIDE SEQUENCE</scope>
    <source>
        <strain evidence="1">Huo1</strain>
        <tissue evidence="1">Leaf</tissue>
    </source>
</reference>
<gene>
    <name evidence="1" type="ORF">SASPL_147822</name>
</gene>
<keyword evidence="2" id="KW-1185">Reference proteome</keyword>
<organism evidence="1">
    <name type="scientific">Salvia splendens</name>
    <name type="common">Scarlet sage</name>
    <dbReference type="NCBI Taxonomy" id="180675"/>
    <lineage>
        <taxon>Eukaryota</taxon>
        <taxon>Viridiplantae</taxon>
        <taxon>Streptophyta</taxon>
        <taxon>Embryophyta</taxon>
        <taxon>Tracheophyta</taxon>
        <taxon>Spermatophyta</taxon>
        <taxon>Magnoliopsida</taxon>
        <taxon>eudicotyledons</taxon>
        <taxon>Gunneridae</taxon>
        <taxon>Pentapetalae</taxon>
        <taxon>asterids</taxon>
        <taxon>lamiids</taxon>
        <taxon>Lamiales</taxon>
        <taxon>Lamiaceae</taxon>
        <taxon>Nepetoideae</taxon>
        <taxon>Mentheae</taxon>
        <taxon>Salviinae</taxon>
        <taxon>Salvia</taxon>
        <taxon>Salvia subgen. Calosphace</taxon>
        <taxon>core Calosphace</taxon>
    </lineage>
</organism>
<name>A0A8X8WEQ9_SALSN</name>
<sequence>MQQQPLRSRDLQLVVHFPWSQGFIAFPSAMEEMRSSRDWDLLLWRRVWLLFRGVQAGPALVFPNWSSPKLPDELRINMRAYVNQSHFGCESKRKFTYVDRTTPVFELERRRRRDRTSIT</sequence>
<dbReference type="Proteomes" id="UP000298416">
    <property type="component" value="Unassembled WGS sequence"/>
</dbReference>
<comment type="caution">
    <text evidence="1">The sequence shown here is derived from an EMBL/GenBank/DDBJ whole genome shotgun (WGS) entry which is preliminary data.</text>
</comment>
<reference evidence="1" key="2">
    <citation type="submission" date="2020-08" db="EMBL/GenBank/DDBJ databases">
        <title>Plant Genome Project.</title>
        <authorList>
            <person name="Zhang R.-G."/>
        </authorList>
    </citation>
    <scope>NUCLEOTIDE SEQUENCE</scope>
    <source>
        <strain evidence="1">Huo1</strain>
        <tissue evidence="1">Leaf</tissue>
    </source>
</reference>
<proteinExistence type="predicted"/>
<accession>A0A8X8WEQ9</accession>
<protein>
    <submittedName>
        <fullName evidence="1">Uncharacterized protein</fullName>
    </submittedName>
</protein>